<gene>
    <name evidence="2" type="ORF">GA0070215_113106</name>
</gene>
<keyword evidence="1" id="KW-1133">Transmembrane helix</keyword>
<keyword evidence="3" id="KW-1185">Reference proteome</keyword>
<name>A0A1C4YYI4_9ACTN</name>
<feature type="transmembrane region" description="Helical" evidence="1">
    <location>
        <begin position="149"/>
        <end position="166"/>
    </location>
</feature>
<sequence length="189" mass="20494">MIRRGRRRFLALALGAPLLGGVIGALIVGQVADEGWATRSAGQSPEWARITGIVLIVVGVLVELGALVWAARRGRLRSSRRSPLWAMSMRKRSRLVKQVRRGETAPDADLPTLTVVARQMVDGGWWAVLAAGLVVFNLGQVLAWFTSGVALAIFGLAAALFALTGWRVHRDARRAEAFLRHRASEPTAV</sequence>
<evidence type="ECO:0000313" key="3">
    <source>
        <dbReference type="Proteomes" id="UP000198551"/>
    </source>
</evidence>
<proteinExistence type="predicted"/>
<organism evidence="2 3">
    <name type="scientific">Micromonospora marina</name>
    <dbReference type="NCBI Taxonomy" id="307120"/>
    <lineage>
        <taxon>Bacteria</taxon>
        <taxon>Bacillati</taxon>
        <taxon>Actinomycetota</taxon>
        <taxon>Actinomycetes</taxon>
        <taxon>Micromonosporales</taxon>
        <taxon>Micromonosporaceae</taxon>
        <taxon>Micromonospora</taxon>
    </lineage>
</organism>
<accession>A0A1C4YYI4</accession>
<keyword evidence="1" id="KW-0472">Membrane</keyword>
<evidence type="ECO:0000313" key="2">
    <source>
        <dbReference type="EMBL" id="SCF25785.1"/>
    </source>
</evidence>
<dbReference type="Proteomes" id="UP000198551">
    <property type="component" value="Unassembled WGS sequence"/>
</dbReference>
<protein>
    <submittedName>
        <fullName evidence="2">Uncharacterized protein</fullName>
    </submittedName>
</protein>
<feature type="transmembrane region" description="Helical" evidence="1">
    <location>
        <begin position="123"/>
        <end position="143"/>
    </location>
</feature>
<dbReference type="EMBL" id="FMCV01000013">
    <property type="protein sequence ID" value="SCF25785.1"/>
    <property type="molecule type" value="Genomic_DNA"/>
</dbReference>
<reference evidence="3" key="1">
    <citation type="submission" date="2016-06" db="EMBL/GenBank/DDBJ databases">
        <authorList>
            <person name="Varghese N."/>
        </authorList>
    </citation>
    <scope>NUCLEOTIDE SEQUENCE [LARGE SCALE GENOMIC DNA]</scope>
    <source>
        <strain evidence="3">DSM 45555</strain>
    </source>
</reference>
<dbReference type="AlphaFoldDB" id="A0A1C4YYI4"/>
<evidence type="ECO:0000256" key="1">
    <source>
        <dbReference type="SAM" id="Phobius"/>
    </source>
</evidence>
<keyword evidence="1" id="KW-0812">Transmembrane</keyword>
<feature type="transmembrane region" description="Helical" evidence="1">
    <location>
        <begin position="48"/>
        <end position="71"/>
    </location>
</feature>